<accession>A0A9W5K1Y5</accession>
<comment type="caution">
    <text evidence="1">The sequence shown here is derived from an EMBL/GenBank/DDBJ whole genome shotgun (WGS) entry which is preliminary data.</text>
</comment>
<proteinExistence type="predicted"/>
<sequence length="164" mass="18924">MKCSQKVRHIISFISGLANISDETSLLMNEFLLESQDVNGDGIIEFSISVHPKGWEEHSHAEATLFEQYVQWKGTAEFQPIDEKHVNIEQGYFITIPKKLVKEITIQEGSKNTQHLRYTDTDEKWLEVHTFDTRVWPKVKNYEVAVKTNLHVLCSAKIIKIPKA</sequence>
<dbReference type="EMBL" id="AHER01000063">
    <property type="protein sequence ID" value="EJR11836.1"/>
    <property type="molecule type" value="Genomic_DNA"/>
</dbReference>
<evidence type="ECO:0000313" key="1">
    <source>
        <dbReference type="EMBL" id="EJR11836.1"/>
    </source>
</evidence>
<gene>
    <name evidence="1" type="ORF">IIA_05943</name>
</gene>
<evidence type="ECO:0000313" key="2">
    <source>
        <dbReference type="Proteomes" id="UP000006607"/>
    </source>
</evidence>
<protein>
    <submittedName>
        <fullName evidence="1">Uncharacterized protein</fullName>
    </submittedName>
</protein>
<dbReference type="AlphaFoldDB" id="A0A9W5K1Y5"/>
<dbReference type="Proteomes" id="UP000006607">
    <property type="component" value="Unassembled WGS sequence"/>
</dbReference>
<organism evidence="1 2">
    <name type="scientific">Bacillus cereus (strain VD014)</name>
    <dbReference type="NCBI Taxonomy" id="1053223"/>
    <lineage>
        <taxon>Bacteria</taxon>
        <taxon>Bacillati</taxon>
        <taxon>Bacillota</taxon>
        <taxon>Bacilli</taxon>
        <taxon>Bacillales</taxon>
        <taxon>Bacillaceae</taxon>
        <taxon>Bacillus</taxon>
        <taxon>Bacillus cereus group</taxon>
    </lineage>
</organism>
<name>A0A9W5K1Y5_BACC8</name>
<reference evidence="1" key="1">
    <citation type="submission" date="2012-04" db="EMBL/GenBank/DDBJ databases">
        <title>The Genome Sequence of Bacillus cereus VD014.</title>
        <authorList>
            <consortium name="The Broad Institute Genome Sequencing Platform"/>
            <consortium name="The Broad Institute Genome Sequencing Center for Infectious Disease"/>
            <person name="Feldgarden M."/>
            <person name="Van der Auwera G.A."/>
            <person name="Mahillon J."/>
            <person name="Duprez V."/>
            <person name="Timmery S."/>
            <person name="Mattelet C."/>
            <person name="Dierick K."/>
            <person name="Sun M."/>
            <person name="Yu Z."/>
            <person name="Zhu L."/>
            <person name="Hu X."/>
            <person name="Shank E.B."/>
            <person name="Swiecicka I."/>
            <person name="Hansen B.M."/>
            <person name="Andrup L."/>
            <person name="Young S.K."/>
            <person name="Zeng Q."/>
            <person name="Gargeya S."/>
            <person name="Fitzgerald M."/>
            <person name="Haas B."/>
            <person name="Abouelleil A."/>
            <person name="Alvarado L."/>
            <person name="Arachchi H.M."/>
            <person name="Berlin A."/>
            <person name="Chapman S.B."/>
            <person name="Goldberg J."/>
            <person name="Griggs A."/>
            <person name="Gujja S."/>
            <person name="Hansen M."/>
            <person name="Howarth C."/>
            <person name="Imamovic A."/>
            <person name="Larimer J."/>
            <person name="McCowen C."/>
            <person name="Montmayeur A."/>
            <person name="Murphy C."/>
            <person name="Neiman D."/>
            <person name="Pearson M."/>
            <person name="Priest M."/>
            <person name="Roberts A."/>
            <person name="Saif S."/>
            <person name="Shea T."/>
            <person name="Sisk P."/>
            <person name="Sykes S."/>
            <person name="Wortman J."/>
            <person name="Nusbaum C."/>
            <person name="Birren B."/>
        </authorList>
    </citation>
    <scope>NUCLEOTIDE SEQUENCE</scope>
    <source>
        <strain evidence="1">VD014</strain>
    </source>
</reference>